<sequence>MRNELLQLNSNIFYIIEIDALYPYDTKQCDGLQVTILDKQRNSSYIFKLDKEDQKWRAILYSKSEARHIVGDYQYEQQFKLSFGINNWKVKIKWNGEVVTFLNIHDKEELAFVTVQESCKLDRIAINEYLEEFVIETNETHFLTKLDGSFAEVISDETVRLAEMFYKDDEEHILLRILGRINGILIPGAVLAIVVNSVMTAIEIRNYELYQLAKIKPPKLVITREFLERIRIERCNAKKKGSVIQALKYSVRISIVISFDQHDLY</sequence>
<protein>
    <submittedName>
        <fullName evidence="2">Uncharacterized protein</fullName>
    </submittedName>
</protein>
<dbReference type="WBParaSite" id="sdigi.contig32.g2332.t1">
    <property type="protein sequence ID" value="sdigi.contig32.g2332.t1"/>
    <property type="gene ID" value="sdigi.contig32.g2332"/>
</dbReference>
<evidence type="ECO:0000313" key="2">
    <source>
        <dbReference type="WBParaSite" id="sdigi.contig32.g2332.t1"/>
    </source>
</evidence>
<dbReference type="Proteomes" id="UP000887581">
    <property type="component" value="Unplaced"/>
</dbReference>
<reference evidence="2" key="1">
    <citation type="submission" date="2022-11" db="UniProtKB">
        <authorList>
            <consortium name="WormBaseParasite"/>
        </authorList>
    </citation>
    <scope>IDENTIFICATION</scope>
</reference>
<keyword evidence="1" id="KW-1185">Reference proteome</keyword>
<accession>A0A915PX45</accession>
<name>A0A915PX45_9BILA</name>
<proteinExistence type="predicted"/>
<evidence type="ECO:0000313" key="1">
    <source>
        <dbReference type="Proteomes" id="UP000887581"/>
    </source>
</evidence>
<organism evidence="1 2">
    <name type="scientific">Setaria digitata</name>
    <dbReference type="NCBI Taxonomy" id="48799"/>
    <lineage>
        <taxon>Eukaryota</taxon>
        <taxon>Metazoa</taxon>
        <taxon>Ecdysozoa</taxon>
        <taxon>Nematoda</taxon>
        <taxon>Chromadorea</taxon>
        <taxon>Rhabditida</taxon>
        <taxon>Spirurina</taxon>
        <taxon>Spiruromorpha</taxon>
        <taxon>Filarioidea</taxon>
        <taxon>Setariidae</taxon>
        <taxon>Setaria</taxon>
    </lineage>
</organism>
<dbReference type="AlphaFoldDB" id="A0A915PX45"/>